<dbReference type="RefSeq" id="WP_206091030.1">
    <property type="nucleotide sequence ID" value="NZ_CP065053.1"/>
</dbReference>
<dbReference type="InterPro" id="IPR058532">
    <property type="entry name" value="YjbR/MT2646/Rv2570-like"/>
</dbReference>
<gene>
    <name evidence="1" type="ORF">IV454_07945</name>
</gene>
<reference evidence="1 2" key="1">
    <citation type="submission" date="2020-11" db="EMBL/GenBank/DDBJ databases">
        <authorList>
            <person name="Sun Q."/>
        </authorList>
    </citation>
    <scope>NUCLEOTIDE SEQUENCE [LARGE SCALE GENOMIC DNA]</scope>
    <source>
        <strain evidence="1 2">P8398</strain>
    </source>
</reference>
<dbReference type="PANTHER" id="PTHR35145:SF1">
    <property type="entry name" value="CYTOPLASMIC PROTEIN"/>
    <property type="match status" value="1"/>
</dbReference>
<dbReference type="SUPFAM" id="SSF142906">
    <property type="entry name" value="YjbR-like"/>
    <property type="match status" value="2"/>
</dbReference>
<proteinExistence type="predicted"/>
<dbReference type="PANTHER" id="PTHR35145">
    <property type="entry name" value="CYTOPLASMIC PROTEIN-RELATED"/>
    <property type="match status" value="1"/>
</dbReference>
<dbReference type="InterPro" id="IPR038056">
    <property type="entry name" value="YjbR-like_sf"/>
</dbReference>
<dbReference type="GO" id="GO:0003677">
    <property type="term" value="F:DNA binding"/>
    <property type="evidence" value="ECO:0007669"/>
    <property type="project" value="UniProtKB-KW"/>
</dbReference>
<sequence>MDSGALFDWADKAARPRLGVIVDNSFGADWHAYKVGGRVFMLASIVLDHEARVIVKVDPIRAEVLRLQHPDITAGGHRLSKRHWISIAPGSTITRALVETEVRESYRLVQEGLPDQEPSEKKLSERQFQPLARKVALSLPEVSHGRPFVEKLDVYKVGDKVFMIVTDDPNEQIITLKADPQQAQVLRERFDTVTAGRYLDKGHWISVGAGRGITERLVTDLVKTSYRSVVETVSAHDRPKKGGSKKGGS</sequence>
<organism evidence="1 2">
    <name type="scientific">Massilia antarctica</name>
    <dbReference type="NCBI Taxonomy" id="2765360"/>
    <lineage>
        <taxon>Bacteria</taxon>
        <taxon>Pseudomonadati</taxon>
        <taxon>Pseudomonadota</taxon>
        <taxon>Betaproteobacteria</taxon>
        <taxon>Burkholderiales</taxon>
        <taxon>Oxalobacteraceae</taxon>
        <taxon>Telluria group</taxon>
        <taxon>Massilia</taxon>
    </lineage>
</organism>
<dbReference type="InterPro" id="IPR007351">
    <property type="entry name" value="YjbR"/>
</dbReference>
<name>A0AA49A9N4_9BURK</name>
<dbReference type="Pfam" id="PF04237">
    <property type="entry name" value="YjbR"/>
    <property type="match status" value="2"/>
</dbReference>
<evidence type="ECO:0000313" key="1">
    <source>
        <dbReference type="EMBL" id="QPI51436.1"/>
    </source>
</evidence>
<accession>A0AA49A9N4</accession>
<keyword evidence="2" id="KW-1185">Reference proteome</keyword>
<keyword evidence="1" id="KW-0238">DNA-binding</keyword>
<protein>
    <submittedName>
        <fullName evidence="1">MmcQ/YjbR family DNA-binding protein</fullName>
    </submittedName>
</protein>
<dbReference type="Gene3D" id="3.90.1150.30">
    <property type="match status" value="2"/>
</dbReference>
<dbReference type="Proteomes" id="UP000662888">
    <property type="component" value="Chromosome"/>
</dbReference>
<evidence type="ECO:0000313" key="2">
    <source>
        <dbReference type="Proteomes" id="UP000662888"/>
    </source>
</evidence>
<dbReference type="EMBL" id="CP065053">
    <property type="protein sequence ID" value="QPI51436.1"/>
    <property type="molecule type" value="Genomic_DNA"/>
</dbReference>